<keyword evidence="2" id="KW-1185">Reference proteome</keyword>
<dbReference type="PANTHER" id="PTHR47642">
    <property type="entry name" value="ATP-DEPENDENT DNA HELICASE"/>
    <property type="match status" value="1"/>
</dbReference>
<sequence length="109" mass="12668">MKYDLLAEDSIKVNFSLNQTAVNVKRFSFTKYSPNLKKDVGRRYQFPLKLCYSVTVHKAQGMTLDRICIDCKNMFQFGQLVVGLSRARKKKGLHILNFSRNCFINLNQL</sequence>
<evidence type="ECO:0008006" key="3">
    <source>
        <dbReference type="Google" id="ProtNLM"/>
    </source>
</evidence>
<proteinExistence type="predicted"/>
<dbReference type="CDD" id="cd18809">
    <property type="entry name" value="SF1_C_RecD"/>
    <property type="match status" value="1"/>
</dbReference>
<dbReference type="Proteomes" id="UP001217089">
    <property type="component" value="Unassembled WGS sequence"/>
</dbReference>
<reference evidence="1 2" key="1">
    <citation type="submission" date="2022-12" db="EMBL/GenBank/DDBJ databases">
        <title>Chromosome-level genome of Tegillarca granosa.</title>
        <authorList>
            <person name="Kim J."/>
        </authorList>
    </citation>
    <scope>NUCLEOTIDE SEQUENCE [LARGE SCALE GENOMIC DNA]</scope>
    <source>
        <strain evidence="1">Teg-2019</strain>
        <tissue evidence="1">Adductor muscle</tissue>
    </source>
</reference>
<organism evidence="1 2">
    <name type="scientific">Tegillarca granosa</name>
    <name type="common">Malaysian cockle</name>
    <name type="synonym">Anadara granosa</name>
    <dbReference type="NCBI Taxonomy" id="220873"/>
    <lineage>
        <taxon>Eukaryota</taxon>
        <taxon>Metazoa</taxon>
        <taxon>Spiralia</taxon>
        <taxon>Lophotrochozoa</taxon>
        <taxon>Mollusca</taxon>
        <taxon>Bivalvia</taxon>
        <taxon>Autobranchia</taxon>
        <taxon>Pteriomorphia</taxon>
        <taxon>Arcoida</taxon>
        <taxon>Arcoidea</taxon>
        <taxon>Arcidae</taxon>
        <taxon>Tegillarca</taxon>
    </lineage>
</organism>
<accession>A0ABQ9ESN2</accession>
<evidence type="ECO:0000313" key="2">
    <source>
        <dbReference type="Proteomes" id="UP001217089"/>
    </source>
</evidence>
<dbReference type="InterPro" id="IPR027417">
    <property type="entry name" value="P-loop_NTPase"/>
</dbReference>
<protein>
    <recommendedName>
        <fullName evidence="3">ATP-dependent DNA helicase PIF1</fullName>
    </recommendedName>
</protein>
<dbReference type="InterPro" id="IPR051055">
    <property type="entry name" value="PIF1_helicase"/>
</dbReference>
<gene>
    <name evidence="1" type="ORF">KUTeg_015046</name>
</gene>
<dbReference type="SUPFAM" id="SSF52540">
    <property type="entry name" value="P-loop containing nucleoside triphosphate hydrolases"/>
    <property type="match status" value="1"/>
</dbReference>
<name>A0ABQ9ESN2_TEGGR</name>
<dbReference type="EMBL" id="JARBDR010000793">
    <property type="protein sequence ID" value="KAJ8306962.1"/>
    <property type="molecule type" value="Genomic_DNA"/>
</dbReference>
<comment type="caution">
    <text evidence="1">The sequence shown here is derived from an EMBL/GenBank/DDBJ whole genome shotgun (WGS) entry which is preliminary data.</text>
</comment>
<evidence type="ECO:0000313" key="1">
    <source>
        <dbReference type="EMBL" id="KAJ8306962.1"/>
    </source>
</evidence>
<dbReference type="Gene3D" id="3.40.50.300">
    <property type="entry name" value="P-loop containing nucleotide triphosphate hydrolases"/>
    <property type="match status" value="1"/>
</dbReference>
<dbReference type="PANTHER" id="PTHR47642:SF5">
    <property type="entry name" value="ATP-DEPENDENT DNA HELICASE"/>
    <property type="match status" value="1"/>
</dbReference>